<keyword evidence="2" id="KW-1185">Reference proteome</keyword>
<dbReference type="AlphaFoldDB" id="A0A6V7H4F3"/>
<comment type="caution">
    <text evidence="1">The sequence shown here is derived from an EMBL/GenBank/DDBJ whole genome shotgun (WGS) entry which is preliminary data.</text>
</comment>
<evidence type="ECO:0000313" key="2">
    <source>
        <dbReference type="Proteomes" id="UP000752696"/>
    </source>
</evidence>
<evidence type="ECO:0000313" key="1">
    <source>
        <dbReference type="EMBL" id="CAD1473943.1"/>
    </source>
</evidence>
<dbReference type="Proteomes" id="UP000752696">
    <property type="component" value="Unassembled WGS sequence"/>
</dbReference>
<proteinExistence type="predicted"/>
<reference evidence="1" key="1">
    <citation type="submission" date="2020-07" db="EMBL/GenBank/DDBJ databases">
        <authorList>
            <person name="Nazaruddin N."/>
        </authorList>
    </citation>
    <scope>NUCLEOTIDE SEQUENCE</scope>
</reference>
<sequence>MLNRRLPPRYVPVESYNVREFAPLVVDTSSSSLWIPTIH</sequence>
<gene>
    <name evidence="1" type="ORF">MHI_LOCUS422120</name>
</gene>
<name>A0A6V7H4F3_9HYME</name>
<accession>A0A6V7H4F3</accession>
<feature type="non-terminal residue" evidence="1">
    <location>
        <position position="39"/>
    </location>
</feature>
<dbReference type="EMBL" id="CAJDYZ010007016">
    <property type="protein sequence ID" value="CAD1473943.1"/>
    <property type="molecule type" value="Genomic_DNA"/>
</dbReference>
<organism evidence="1 2">
    <name type="scientific">Heterotrigona itama</name>
    <dbReference type="NCBI Taxonomy" id="395501"/>
    <lineage>
        <taxon>Eukaryota</taxon>
        <taxon>Metazoa</taxon>
        <taxon>Ecdysozoa</taxon>
        <taxon>Arthropoda</taxon>
        <taxon>Hexapoda</taxon>
        <taxon>Insecta</taxon>
        <taxon>Pterygota</taxon>
        <taxon>Neoptera</taxon>
        <taxon>Endopterygota</taxon>
        <taxon>Hymenoptera</taxon>
        <taxon>Apocrita</taxon>
        <taxon>Aculeata</taxon>
        <taxon>Apoidea</taxon>
        <taxon>Anthophila</taxon>
        <taxon>Apidae</taxon>
        <taxon>Heterotrigona</taxon>
    </lineage>
</organism>
<protein>
    <submittedName>
        <fullName evidence="1">Uncharacterized protein</fullName>
    </submittedName>
</protein>